<gene>
    <name evidence="2" type="ORF">TSAR_013178</name>
</gene>
<dbReference type="AlphaFoldDB" id="A0A232FJN5"/>
<evidence type="ECO:0000256" key="1">
    <source>
        <dbReference type="SAM" id="MobiDB-lite"/>
    </source>
</evidence>
<feature type="compositionally biased region" description="Basic and acidic residues" evidence="1">
    <location>
        <begin position="1"/>
        <end position="20"/>
    </location>
</feature>
<reference evidence="2 3" key="1">
    <citation type="journal article" date="2017" name="Curr. Biol.">
        <title>The Evolution of Venom by Co-option of Single-Copy Genes.</title>
        <authorList>
            <person name="Martinson E.O."/>
            <person name="Mrinalini"/>
            <person name="Kelkar Y.D."/>
            <person name="Chang C.H."/>
            <person name="Werren J.H."/>
        </authorList>
    </citation>
    <scope>NUCLEOTIDE SEQUENCE [LARGE SCALE GENOMIC DNA]</scope>
    <source>
        <strain evidence="2 3">Alberta</strain>
        <tissue evidence="2">Whole body</tissue>
    </source>
</reference>
<proteinExistence type="predicted"/>
<accession>A0A232FJN5</accession>
<feature type="non-terminal residue" evidence="2">
    <location>
        <position position="1"/>
    </location>
</feature>
<organism evidence="2 3">
    <name type="scientific">Trichomalopsis sarcophagae</name>
    <dbReference type="NCBI Taxonomy" id="543379"/>
    <lineage>
        <taxon>Eukaryota</taxon>
        <taxon>Metazoa</taxon>
        <taxon>Ecdysozoa</taxon>
        <taxon>Arthropoda</taxon>
        <taxon>Hexapoda</taxon>
        <taxon>Insecta</taxon>
        <taxon>Pterygota</taxon>
        <taxon>Neoptera</taxon>
        <taxon>Endopterygota</taxon>
        <taxon>Hymenoptera</taxon>
        <taxon>Apocrita</taxon>
        <taxon>Proctotrupomorpha</taxon>
        <taxon>Chalcidoidea</taxon>
        <taxon>Pteromalidae</taxon>
        <taxon>Pteromalinae</taxon>
        <taxon>Trichomalopsis</taxon>
    </lineage>
</organism>
<dbReference type="EMBL" id="NNAY01000118">
    <property type="protein sequence ID" value="OXU30793.1"/>
    <property type="molecule type" value="Genomic_DNA"/>
</dbReference>
<dbReference type="Proteomes" id="UP000215335">
    <property type="component" value="Unassembled WGS sequence"/>
</dbReference>
<sequence>SEYKTQNARFDRPIPDDKDVNNPARARVLGLGETVSIARVNAKRVPEMARAYISWNRSIPLYISARSATYPFAQLHSRTLLSTCGKVVLCERKCMRKIELFVR</sequence>
<feature type="region of interest" description="Disordered" evidence="1">
    <location>
        <begin position="1"/>
        <end position="21"/>
    </location>
</feature>
<protein>
    <submittedName>
        <fullName evidence="2">Uncharacterized protein</fullName>
    </submittedName>
</protein>
<evidence type="ECO:0000313" key="2">
    <source>
        <dbReference type="EMBL" id="OXU30793.1"/>
    </source>
</evidence>
<evidence type="ECO:0000313" key="3">
    <source>
        <dbReference type="Proteomes" id="UP000215335"/>
    </source>
</evidence>
<keyword evidence="3" id="KW-1185">Reference proteome</keyword>
<name>A0A232FJN5_9HYME</name>
<comment type="caution">
    <text evidence="2">The sequence shown here is derived from an EMBL/GenBank/DDBJ whole genome shotgun (WGS) entry which is preliminary data.</text>
</comment>